<protein>
    <submittedName>
        <fullName evidence="3">Uncharacterized protein LOC112551772</fullName>
    </submittedName>
</protein>
<evidence type="ECO:0000313" key="3">
    <source>
        <dbReference type="RefSeq" id="XP_025070438.1"/>
    </source>
</evidence>
<reference evidence="3" key="1">
    <citation type="submission" date="2025-08" db="UniProtKB">
        <authorList>
            <consortium name="RefSeq"/>
        </authorList>
    </citation>
    <scope>IDENTIFICATION</scope>
</reference>
<dbReference type="KEGG" id="asn:112551772"/>
<dbReference type="Proteomes" id="UP000189705">
    <property type="component" value="Unplaced"/>
</dbReference>
<dbReference type="InParanoid" id="A0A3Q0HIY4"/>
<evidence type="ECO:0000313" key="2">
    <source>
        <dbReference type="Proteomes" id="UP000189705"/>
    </source>
</evidence>
<dbReference type="AlphaFoldDB" id="A0A3Q0HIY4"/>
<feature type="region of interest" description="Disordered" evidence="1">
    <location>
        <begin position="32"/>
        <end position="76"/>
    </location>
</feature>
<feature type="compositionally biased region" description="Basic and acidic residues" evidence="1">
    <location>
        <begin position="218"/>
        <end position="238"/>
    </location>
</feature>
<feature type="region of interest" description="Disordered" evidence="1">
    <location>
        <begin position="194"/>
        <end position="238"/>
    </location>
</feature>
<gene>
    <name evidence="3" type="primary">LOC112551772</name>
</gene>
<dbReference type="RefSeq" id="XP_025070438.1">
    <property type="nucleotide sequence ID" value="XM_025214653.1"/>
</dbReference>
<keyword evidence="2" id="KW-1185">Reference proteome</keyword>
<evidence type="ECO:0000256" key="1">
    <source>
        <dbReference type="SAM" id="MobiDB-lite"/>
    </source>
</evidence>
<proteinExistence type="predicted"/>
<accession>A0A3Q0HIY4</accession>
<dbReference type="GeneID" id="112551772"/>
<name>A0A3Q0HIY4_ALLSI</name>
<organism evidence="2 3">
    <name type="scientific">Alligator sinensis</name>
    <name type="common">Chinese alligator</name>
    <dbReference type="NCBI Taxonomy" id="38654"/>
    <lineage>
        <taxon>Eukaryota</taxon>
        <taxon>Metazoa</taxon>
        <taxon>Chordata</taxon>
        <taxon>Craniata</taxon>
        <taxon>Vertebrata</taxon>
        <taxon>Euteleostomi</taxon>
        <taxon>Archelosauria</taxon>
        <taxon>Archosauria</taxon>
        <taxon>Crocodylia</taxon>
        <taxon>Alligatoridae</taxon>
        <taxon>Alligatorinae</taxon>
        <taxon>Alligator</taxon>
    </lineage>
</organism>
<sequence length="238" mass="26536">MWMCRCNLSPRIQRSQDVFTFPSYHVHGTGLSRTPLHGSSTSEESVHTAGRLSLPRLPGADTRTRPAAQEESVGSRPRALGLAVRGEPGFIFWDIPSSLPPSSGEELSNVAPTSEVFLTWIRSKVVTAGFAARLCKATPKSSLSNITHGRNNRDRTKLLCQRFLHLSTHQPLHNSFPTHQKPSQDVPIRVAASDVRSALSHEREPRSLDAASQRHQSQSHEERDRPAAFCWQREHKCP</sequence>